<organism evidence="7 8">
    <name type="scientific">Hydrogenophaga electricum</name>
    <dbReference type="NCBI Taxonomy" id="1230953"/>
    <lineage>
        <taxon>Bacteria</taxon>
        <taxon>Pseudomonadati</taxon>
        <taxon>Pseudomonadota</taxon>
        <taxon>Betaproteobacteria</taxon>
        <taxon>Burkholderiales</taxon>
        <taxon>Comamonadaceae</taxon>
        <taxon>Hydrogenophaga</taxon>
    </lineage>
</organism>
<dbReference type="RefSeq" id="WP_284307388.1">
    <property type="nucleotide sequence ID" value="NZ_BSPB01000009.1"/>
</dbReference>
<dbReference type="EMBL" id="BSPB01000009">
    <property type="protein sequence ID" value="GLS14212.1"/>
    <property type="molecule type" value="Genomic_DNA"/>
</dbReference>
<dbReference type="Pfam" id="PF01810">
    <property type="entry name" value="LysE"/>
    <property type="match status" value="1"/>
</dbReference>
<evidence type="ECO:0000256" key="5">
    <source>
        <dbReference type="ARBA" id="ARBA00023136"/>
    </source>
</evidence>
<evidence type="ECO:0000256" key="1">
    <source>
        <dbReference type="ARBA" id="ARBA00004651"/>
    </source>
</evidence>
<protein>
    <submittedName>
        <fullName evidence="7">Lysine transporter LysE</fullName>
    </submittedName>
</protein>
<accession>A0ABQ6C2N1</accession>
<evidence type="ECO:0000256" key="2">
    <source>
        <dbReference type="ARBA" id="ARBA00022475"/>
    </source>
</evidence>
<feature type="transmembrane region" description="Helical" evidence="6">
    <location>
        <begin position="146"/>
        <end position="168"/>
    </location>
</feature>
<evidence type="ECO:0000313" key="8">
    <source>
        <dbReference type="Proteomes" id="UP001156903"/>
    </source>
</evidence>
<comment type="subcellular location">
    <subcellularLocation>
        <location evidence="1">Cell membrane</location>
        <topology evidence="1">Multi-pass membrane protein</topology>
    </subcellularLocation>
</comment>
<evidence type="ECO:0000313" key="7">
    <source>
        <dbReference type="EMBL" id="GLS14212.1"/>
    </source>
</evidence>
<feature type="transmembrane region" description="Helical" evidence="6">
    <location>
        <begin position="112"/>
        <end position="134"/>
    </location>
</feature>
<dbReference type="PANTHER" id="PTHR30086">
    <property type="entry name" value="ARGININE EXPORTER PROTEIN ARGO"/>
    <property type="match status" value="1"/>
</dbReference>
<keyword evidence="2" id="KW-1003">Cell membrane</keyword>
<sequence>MTASEFSALLVLATATSFTPGPNTTLSTALAANQGLRRALPFVCAVPVGWSLLLALCSAGVGALVLAQPLLRSAILAGGCAYLGWLALRLWRSRALGQADSQRLSAGFGEGVLLQFLNIKAWMLALSIVAGWIAGHDDAWQRFAQVLPLMLAFAFFSNLTYALVGSLLREWLAGPLEQGQPSGRRLQVFNRVMASALVLTAIWMLMRGLGAPA</sequence>
<evidence type="ECO:0000256" key="3">
    <source>
        <dbReference type="ARBA" id="ARBA00022692"/>
    </source>
</evidence>
<evidence type="ECO:0000256" key="6">
    <source>
        <dbReference type="SAM" id="Phobius"/>
    </source>
</evidence>
<evidence type="ECO:0000256" key="4">
    <source>
        <dbReference type="ARBA" id="ARBA00022989"/>
    </source>
</evidence>
<reference evidence="8" key="1">
    <citation type="journal article" date="2019" name="Int. J. Syst. Evol. Microbiol.">
        <title>The Global Catalogue of Microorganisms (GCM) 10K type strain sequencing project: providing services to taxonomists for standard genome sequencing and annotation.</title>
        <authorList>
            <consortium name="The Broad Institute Genomics Platform"/>
            <consortium name="The Broad Institute Genome Sequencing Center for Infectious Disease"/>
            <person name="Wu L."/>
            <person name="Ma J."/>
        </authorList>
    </citation>
    <scope>NUCLEOTIDE SEQUENCE [LARGE SCALE GENOMIC DNA]</scope>
    <source>
        <strain evidence="8">NBRC 109341</strain>
    </source>
</reference>
<dbReference type="InterPro" id="IPR001123">
    <property type="entry name" value="LeuE-type"/>
</dbReference>
<gene>
    <name evidence="7" type="ORF">GCM10007935_16430</name>
</gene>
<keyword evidence="3 6" id="KW-0812">Transmembrane</keyword>
<comment type="caution">
    <text evidence="7">The sequence shown here is derived from an EMBL/GenBank/DDBJ whole genome shotgun (WGS) entry which is preliminary data.</text>
</comment>
<feature type="transmembrane region" description="Helical" evidence="6">
    <location>
        <begin position="47"/>
        <end position="67"/>
    </location>
</feature>
<keyword evidence="8" id="KW-1185">Reference proteome</keyword>
<keyword evidence="4 6" id="KW-1133">Transmembrane helix</keyword>
<feature type="transmembrane region" description="Helical" evidence="6">
    <location>
        <begin position="74"/>
        <end position="92"/>
    </location>
</feature>
<dbReference type="PANTHER" id="PTHR30086:SF20">
    <property type="entry name" value="ARGININE EXPORTER PROTEIN ARGO-RELATED"/>
    <property type="match status" value="1"/>
</dbReference>
<proteinExistence type="predicted"/>
<dbReference type="Proteomes" id="UP001156903">
    <property type="component" value="Unassembled WGS sequence"/>
</dbReference>
<keyword evidence="5 6" id="KW-0472">Membrane</keyword>
<feature type="transmembrane region" description="Helical" evidence="6">
    <location>
        <begin position="188"/>
        <end position="206"/>
    </location>
</feature>
<name>A0ABQ6C2N1_9BURK</name>